<reference evidence="4" key="2">
    <citation type="submission" date="2020-10" db="UniProtKB">
        <authorList>
            <consortium name="WormBaseParasite"/>
        </authorList>
    </citation>
    <scope>IDENTIFICATION</scope>
</reference>
<keyword evidence="3" id="KW-1185">Reference proteome</keyword>
<feature type="compositionally biased region" description="Polar residues" evidence="1">
    <location>
        <begin position="259"/>
        <end position="270"/>
    </location>
</feature>
<dbReference type="AlphaFoldDB" id="A0A7E4VWN2"/>
<evidence type="ECO:0000313" key="3">
    <source>
        <dbReference type="Proteomes" id="UP000492821"/>
    </source>
</evidence>
<name>A0A7E4VWN2_PANRE</name>
<feature type="compositionally biased region" description="Polar residues" evidence="1">
    <location>
        <begin position="181"/>
        <end position="202"/>
    </location>
</feature>
<feature type="transmembrane region" description="Helical" evidence="2">
    <location>
        <begin position="61"/>
        <end position="85"/>
    </location>
</feature>
<sequence length="270" mass="29266">MSTAPSPSMTVSGWVVTLNHPYDTFCVVKPTRMGAIIMDTRRIAVDALGAPQGVSKVPFRYYAIGCSWIFCLAVAAHVITCVFYMCKMDRHTPIPAMKEEHDTAALYEQNAALPQLFPTKVPSQIAASVVKTAIENESESAKTGQKGRTDETTLIELTASNAENNKMSAAQLRDEVFRTSAVTPSATGPSSTLPKMDSTQSATPPPTLPLTVPGEHKKPIAKLPTKQSASSLDKTQSLIDNTQIGSSEPVRNRRRQSRETITLTTTKKSK</sequence>
<proteinExistence type="predicted"/>
<feature type="region of interest" description="Disordered" evidence="1">
    <location>
        <begin position="181"/>
        <end position="270"/>
    </location>
</feature>
<evidence type="ECO:0000256" key="1">
    <source>
        <dbReference type="SAM" id="MobiDB-lite"/>
    </source>
</evidence>
<keyword evidence="2" id="KW-0812">Transmembrane</keyword>
<dbReference type="Proteomes" id="UP000492821">
    <property type="component" value="Unassembled WGS sequence"/>
</dbReference>
<accession>A0A7E4VWN2</accession>
<evidence type="ECO:0000256" key="2">
    <source>
        <dbReference type="SAM" id="Phobius"/>
    </source>
</evidence>
<keyword evidence="2" id="KW-0472">Membrane</keyword>
<keyword evidence="2" id="KW-1133">Transmembrane helix</keyword>
<dbReference type="WBParaSite" id="Pan_g3675.t1">
    <property type="protein sequence ID" value="Pan_g3675.t1"/>
    <property type="gene ID" value="Pan_g3675"/>
</dbReference>
<organism evidence="3 4">
    <name type="scientific">Panagrellus redivivus</name>
    <name type="common">Microworm</name>
    <dbReference type="NCBI Taxonomy" id="6233"/>
    <lineage>
        <taxon>Eukaryota</taxon>
        <taxon>Metazoa</taxon>
        <taxon>Ecdysozoa</taxon>
        <taxon>Nematoda</taxon>
        <taxon>Chromadorea</taxon>
        <taxon>Rhabditida</taxon>
        <taxon>Tylenchina</taxon>
        <taxon>Panagrolaimomorpha</taxon>
        <taxon>Panagrolaimoidea</taxon>
        <taxon>Panagrolaimidae</taxon>
        <taxon>Panagrellus</taxon>
    </lineage>
</organism>
<feature type="compositionally biased region" description="Polar residues" evidence="1">
    <location>
        <begin position="225"/>
        <end position="246"/>
    </location>
</feature>
<evidence type="ECO:0000313" key="4">
    <source>
        <dbReference type="WBParaSite" id="Pan_g3675.t1"/>
    </source>
</evidence>
<protein>
    <submittedName>
        <fullName evidence="4">Uncharacterized protein</fullName>
    </submittedName>
</protein>
<reference evidence="3" key="1">
    <citation type="journal article" date="2013" name="Genetics">
        <title>The draft genome and transcriptome of Panagrellus redivivus are shaped by the harsh demands of a free-living lifestyle.</title>
        <authorList>
            <person name="Srinivasan J."/>
            <person name="Dillman A.R."/>
            <person name="Macchietto M.G."/>
            <person name="Heikkinen L."/>
            <person name="Lakso M."/>
            <person name="Fracchia K.M."/>
            <person name="Antoshechkin I."/>
            <person name="Mortazavi A."/>
            <person name="Wong G."/>
            <person name="Sternberg P.W."/>
        </authorList>
    </citation>
    <scope>NUCLEOTIDE SEQUENCE [LARGE SCALE GENOMIC DNA]</scope>
    <source>
        <strain evidence="3">MT8872</strain>
    </source>
</reference>